<sequence length="80" mass="9397">MLHALFCDKLTLGKQASDINDDVKTEIEGMYEKLETVIVPMFYNDKDKWIDIMKHSIAINASFFNTHRMVLQYVLNSYFC</sequence>
<dbReference type="InterPro" id="IPR052182">
    <property type="entry name" value="Glycogen/Maltodextrin_Phosph"/>
</dbReference>
<dbReference type="EMBL" id="LT934425">
    <property type="protein sequence ID" value="SOH02827.1"/>
    <property type="molecule type" value="Genomic_DNA"/>
</dbReference>
<dbReference type="KEGG" id="kst:KSMBR1_0311"/>
<name>A0A2C9CDM0_KUEST</name>
<evidence type="ECO:0000313" key="2">
    <source>
        <dbReference type="Proteomes" id="UP000221734"/>
    </source>
</evidence>
<reference evidence="2" key="1">
    <citation type="submission" date="2017-10" db="EMBL/GenBank/DDBJ databases">
        <authorList>
            <person name="Frank J."/>
        </authorList>
    </citation>
    <scope>NUCLEOTIDE SEQUENCE [LARGE SCALE GENOMIC DNA]</scope>
</reference>
<keyword evidence="2" id="KW-1185">Reference proteome</keyword>
<protein>
    <submittedName>
        <fullName evidence="1">Uncharacterized protein</fullName>
    </submittedName>
</protein>
<evidence type="ECO:0000313" key="1">
    <source>
        <dbReference type="EMBL" id="SOH02827.1"/>
    </source>
</evidence>
<dbReference type="SUPFAM" id="SSF53756">
    <property type="entry name" value="UDP-Glycosyltransferase/glycogen phosphorylase"/>
    <property type="match status" value="1"/>
</dbReference>
<dbReference type="AlphaFoldDB" id="A0A2C9CDM0"/>
<proteinExistence type="predicted"/>
<dbReference type="Proteomes" id="UP000221734">
    <property type="component" value="Chromosome Kuenenia_stuttgartiensis_MBR1"/>
</dbReference>
<gene>
    <name evidence="1" type="primary">glgP_1</name>
    <name evidence="1" type="ORF">KSMBR1_0311</name>
</gene>
<accession>A0A2C9CDM0</accession>
<dbReference type="PANTHER" id="PTHR42655:SF1">
    <property type="entry name" value="GLYCOGEN PHOSPHORYLASE"/>
    <property type="match status" value="1"/>
</dbReference>
<dbReference type="PANTHER" id="PTHR42655">
    <property type="entry name" value="GLYCOGEN PHOSPHORYLASE"/>
    <property type="match status" value="1"/>
</dbReference>
<organism evidence="1 2">
    <name type="scientific">Kuenenia stuttgartiensis</name>
    <dbReference type="NCBI Taxonomy" id="174633"/>
    <lineage>
        <taxon>Bacteria</taxon>
        <taxon>Pseudomonadati</taxon>
        <taxon>Planctomycetota</taxon>
        <taxon>Candidatus Brocadiia</taxon>
        <taxon>Candidatus Brocadiales</taxon>
        <taxon>Candidatus Brocadiaceae</taxon>
        <taxon>Candidatus Kuenenia</taxon>
    </lineage>
</organism>